<evidence type="ECO:0000256" key="5">
    <source>
        <dbReference type="SAM" id="Phobius"/>
    </source>
</evidence>
<feature type="transmembrane region" description="Helical" evidence="5">
    <location>
        <begin position="90"/>
        <end position="107"/>
    </location>
</feature>
<dbReference type="PROSITE" id="PS50850">
    <property type="entry name" value="MFS"/>
    <property type="match status" value="1"/>
</dbReference>
<protein>
    <submittedName>
        <fullName evidence="7">Aromatic acid/H+ symport family MFS transporter</fullName>
    </submittedName>
</protein>
<reference evidence="7 8" key="1">
    <citation type="submission" date="2018-06" db="EMBL/GenBank/DDBJ databases">
        <title>Pseudomonas diversity within urban Lake Michigan freshwaters.</title>
        <authorList>
            <person name="Batrich M."/>
            <person name="Hatzopoulos T."/>
            <person name="Putonti C."/>
        </authorList>
    </citation>
    <scope>NUCLEOTIDE SEQUENCE [LARGE SCALE GENOMIC DNA]</scope>
    <source>
        <strain evidence="7 8">MB-090624</strain>
    </source>
</reference>
<dbReference type="EMBL" id="QJRN01000015">
    <property type="protein sequence ID" value="PYC32411.1"/>
    <property type="molecule type" value="Genomic_DNA"/>
</dbReference>
<dbReference type="PROSITE" id="PS00217">
    <property type="entry name" value="SUGAR_TRANSPORT_2"/>
    <property type="match status" value="1"/>
</dbReference>
<dbReference type="PANTHER" id="PTHR23508:SF10">
    <property type="entry name" value="CARBOXYLIC ACID TRANSPORTER PROTEIN HOMOLOG"/>
    <property type="match status" value="1"/>
</dbReference>
<dbReference type="PANTHER" id="PTHR23508">
    <property type="entry name" value="CARBOXYLIC ACID TRANSPORTER PROTEIN HOMOLOG"/>
    <property type="match status" value="1"/>
</dbReference>
<dbReference type="CDD" id="cd17365">
    <property type="entry name" value="MFS_PcaK_like"/>
    <property type="match status" value="1"/>
</dbReference>
<accession>A0A9Q6N6M0</accession>
<dbReference type="GO" id="GO:0005886">
    <property type="term" value="C:plasma membrane"/>
    <property type="evidence" value="ECO:0007669"/>
    <property type="project" value="TreeGrafter"/>
</dbReference>
<dbReference type="AlphaFoldDB" id="A0A9Q6N6M0"/>
<dbReference type="InterPro" id="IPR020846">
    <property type="entry name" value="MFS_dom"/>
</dbReference>
<dbReference type="SUPFAM" id="SSF103473">
    <property type="entry name" value="MFS general substrate transporter"/>
    <property type="match status" value="1"/>
</dbReference>
<evidence type="ECO:0000256" key="1">
    <source>
        <dbReference type="ARBA" id="ARBA00004141"/>
    </source>
</evidence>
<keyword evidence="3 5" id="KW-1133">Transmembrane helix</keyword>
<feature type="transmembrane region" description="Helical" evidence="5">
    <location>
        <begin position="259"/>
        <end position="276"/>
    </location>
</feature>
<proteinExistence type="predicted"/>
<name>A0A9Q6N6M0_9PSED</name>
<dbReference type="Pfam" id="PF07690">
    <property type="entry name" value="MFS_1"/>
    <property type="match status" value="1"/>
</dbReference>
<dbReference type="RefSeq" id="WP_110653020.1">
    <property type="nucleotide sequence ID" value="NZ_QJRN01000015.1"/>
</dbReference>
<dbReference type="Proteomes" id="UP000248188">
    <property type="component" value="Unassembled WGS sequence"/>
</dbReference>
<dbReference type="GO" id="GO:0046943">
    <property type="term" value="F:carboxylic acid transmembrane transporter activity"/>
    <property type="evidence" value="ECO:0007669"/>
    <property type="project" value="TreeGrafter"/>
</dbReference>
<dbReference type="InterPro" id="IPR036259">
    <property type="entry name" value="MFS_trans_sf"/>
</dbReference>
<feature type="transmembrane region" description="Helical" evidence="5">
    <location>
        <begin position="113"/>
        <end position="135"/>
    </location>
</feature>
<dbReference type="Gene3D" id="1.20.1250.20">
    <property type="entry name" value="MFS general substrate transporter like domains"/>
    <property type="match status" value="1"/>
</dbReference>
<evidence type="ECO:0000256" key="3">
    <source>
        <dbReference type="ARBA" id="ARBA00022989"/>
    </source>
</evidence>
<evidence type="ECO:0000313" key="8">
    <source>
        <dbReference type="Proteomes" id="UP000248188"/>
    </source>
</evidence>
<evidence type="ECO:0000256" key="2">
    <source>
        <dbReference type="ARBA" id="ARBA00022692"/>
    </source>
</evidence>
<feature type="transmembrane region" description="Helical" evidence="5">
    <location>
        <begin position="58"/>
        <end position="78"/>
    </location>
</feature>
<sequence>MYERTQHLSELIDRSPLGALQIRVLLLCFLIVLLDGFDTAAIGYIAPELIHSWNIERAQLAPAFGAGLFGMLLGSFCFGPLADRHGRKSVLLTCVAIFGLGTLATALSPNIEVLSILRFVTGIGLGGVLPNCITLSSEYSPARRRMLLVTLSYSGFTLGLALGGAVAGALLPRVGWQGLLLIGGLAPLLLLPVLYLALPESVCFMANSPRHTATLRRIITRISGQSDWERVRLVGDSGEAGARSPLSALFSPGQLARTLLLWLTFFCCLFVFYLLTNWLPTVLRASGYDTGGAARISAMIPFGGVLGGIAMALLMDRIGALRILPWLCLIAACALALTGSQLHSAVGTLAIVFLAGFSLTGTLNNLSVVAATLYPTASRATGVAWALAAGRAGSIIGSLLGGWLFAQAGGLQQFFAWIAVPVLLAGLALGWMKRLGHSAAIPTSKAMEQD</sequence>
<keyword evidence="4 5" id="KW-0472">Membrane</keyword>
<evidence type="ECO:0000313" key="7">
    <source>
        <dbReference type="EMBL" id="PYC32411.1"/>
    </source>
</evidence>
<keyword evidence="2 5" id="KW-0812">Transmembrane</keyword>
<feature type="transmembrane region" description="Helical" evidence="5">
    <location>
        <begin position="349"/>
        <end position="371"/>
    </location>
</feature>
<evidence type="ECO:0000259" key="6">
    <source>
        <dbReference type="PROSITE" id="PS50850"/>
    </source>
</evidence>
<comment type="caution">
    <text evidence="7">The sequence shown here is derived from an EMBL/GenBank/DDBJ whole genome shotgun (WGS) entry which is preliminary data.</text>
</comment>
<feature type="transmembrane region" description="Helical" evidence="5">
    <location>
        <begin position="296"/>
        <end position="314"/>
    </location>
</feature>
<feature type="transmembrane region" description="Helical" evidence="5">
    <location>
        <begin position="176"/>
        <end position="198"/>
    </location>
</feature>
<feature type="transmembrane region" description="Helical" evidence="5">
    <location>
        <begin position="147"/>
        <end position="170"/>
    </location>
</feature>
<dbReference type="InterPro" id="IPR011701">
    <property type="entry name" value="MFS"/>
</dbReference>
<feature type="transmembrane region" description="Helical" evidence="5">
    <location>
        <begin position="323"/>
        <end position="343"/>
    </location>
</feature>
<feature type="transmembrane region" description="Helical" evidence="5">
    <location>
        <begin position="24"/>
        <end position="46"/>
    </location>
</feature>
<feature type="domain" description="Major facilitator superfamily (MFS) profile" evidence="6">
    <location>
        <begin position="24"/>
        <end position="436"/>
    </location>
</feature>
<dbReference type="InterPro" id="IPR005829">
    <property type="entry name" value="Sugar_transporter_CS"/>
</dbReference>
<comment type="subcellular location">
    <subcellularLocation>
        <location evidence="1">Membrane</location>
        <topology evidence="1">Multi-pass membrane protein</topology>
    </subcellularLocation>
</comment>
<evidence type="ECO:0000256" key="4">
    <source>
        <dbReference type="ARBA" id="ARBA00023136"/>
    </source>
</evidence>
<feature type="transmembrane region" description="Helical" evidence="5">
    <location>
        <begin position="383"/>
        <end position="408"/>
    </location>
</feature>
<feature type="transmembrane region" description="Helical" evidence="5">
    <location>
        <begin position="414"/>
        <end position="432"/>
    </location>
</feature>
<gene>
    <name evidence="7" type="ORF">DMX08_22975</name>
</gene>
<organism evidence="7 8">
    <name type="scientific">Pseudomonas protegens</name>
    <dbReference type="NCBI Taxonomy" id="380021"/>
    <lineage>
        <taxon>Bacteria</taxon>
        <taxon>Pseudomonadati</taxon>
        <taxon>Pseudomonadota</taxon>
        <taxon>Gammaproteobacteria</taxon>
        <taxon>Pseudomonadales</taxon>
        <taxon>Pseudomonadaceae</taxon>
        <taxon>Pseudomonas</taxon>
    </lineage>
</organism>